<dbReference type="Proteomes" id="UP000198131">
    <property type="component" value="Unassembled WGS sequence"/>
</dbReference>
<name>A0A212UBX2_9BACT</name>
<evidence type="ECO:0000313" key="2">
    <source>
        <dbReference type="EMBL" id="SNC75727.1"/>
    </source>
</evidence>
<proteinExistence type="predicted"/>
<evidence type="ECO:0000313" key="3">
    <source>
        <dbReference type="Proteomes" id="UP000198131"/>
    </source>
</evidence>
<organism evidence="2 3">
    <name type="scientific">Hymenobacter gelipurpurascens</name>
    <dbReference type="NCBI Taxonomy" id="89968"/>
    <lineage>
        <taxon>Bacteria</taxon>
        <taxon>Pseudomonadati</taxon>
        <taxon>Bacteroidota</taxon>
        <taxon>Cytophagia</taxon>
        <taxon>Cytophagales</taxon>
        <taxon>Hymenobacteraceae</taxon>
        <taxon>Hymenobacter</taxon>
    </lineage>
</organism>
<dbReference type="EMBL" id="FYEW01000002">
    <property type="protein sequence ID" value="SNC75727.1"/>
    <property type="molecule type" value="Genomic_DNA"/>
</dbReference>
<evidence type="ECO:0000256" key="1">
    <source>
        <dbReference type="SAM" id="MobiDB-lite"/>
    </source>
</evidence>
<dbReference type="AlphaFoldDB" id="A0A212UBX2"/>
<feature type="compositionally biased region" description="Polar residues" evidence="1">
    <location>
        <begin position="1"/>
        <end position="12"/>
    </location>
</feature>
<protein>
    <submittedName>
        <fullName evidence="2">Uncharacterized protein</fullName>
    </submittedName>
</protein>
<keyword evidence="3" id="KW-1185">Reference proteome</keyword>
<gene>
    <name evidence="2" type="ORF">SAMN06265337_3024</name>
</gene>
<sequence length="32" mass="3404">MQHSTPSETQAFGHSGAAHELLNTGLLGRQAR</sequence>
<reference evidence="3" key="1">
    <citation type="submission" date="2017-06" db="EMBL/GenBank/DDBJ databases">
        <authorList>
            <person name="Varghese N."/>
            <person name="Submissions S."/>
        </authorList>
    </citation>
    <scope>NUCLEOTIDE SEQUENCE [LARGE SCALE GENOMIC DNA]</scope>
    <source>
        <strain evidence="3">DSM 11116</strain>
    </source>
</reference>
<feature type="region of interest" description="Disordered" evidence="1">
    <location>
        <begin position="1"/>
        <end position="32"/>
    </location>
</feature>
<accession>A0A212UBX2</accession>